<evidence type="ECO:0000313" key="1">
    <source>
        <dbReference type="EMBL" id="KAF5853059.1"/>
    </source>
</evidence>
<evidence type="ECO:0000313" key="2">
    <source>
        <dbReference type="Proteomes" id="UP000624244"/>
    </source>
</evidence>
<accession>A0A8H5ZQ80</accession>
<name>A0A8H5ZQ80_COCSA</name>
<dbReference type="AlphaFoldDB" id="A0A8H5ZQ80"/>
<reference evidence="1" key="1">
    <citation type="submission" date="2019-11" db="EMBL/GenBank/DDBJ databases">
        <title>Bipolaris sorokiniana Genome sequencing.</title>
        <authorList>
            <person name="Wang H."/>
        </authorList>
    </citation>
    <scope>NUCLEOTIDE SEQUENCE</scope>
</reference>
<dbReference type="Proteomes" id="UP000624244">
    <property type="component" value="Unassembled WGS sequence"/>
</dbReference>
<gene>
    <name evidence="1" type="ORF">GGP41_001624</name>
</gene>
<sequence>MTSRPNLLFLRLSGLNRTVFMDGTGFRIQEMRRPRWWDRIQGGTLRHTMHALIVAGSVASRIFTYECRRVSGQGMAESKRIPRSMSGSVLTSPKCGFWLTSLQSRTEAKDDVTTSRGSGEYPHRTPLRILVVVSDGRSAKRRAAK</sequence>
<dbReference type="EMBL" id="WNKQ01000002">
    <property type="protein sequence ID" value="KAF5853059.1"/>
    <property type="molecule type" value="Genomic_DNA"/>
</dbReference>
<comment type="caution">
    <text evidence="1">The sequence shown here is derived from an EMBL/GenBank/DDBJ whole genome shotgun (WGS) entry which is preliminary data.</text>
</comment>
<protein>
    <submittedName>
        <fullName evidence="1">Uncharacterized protein</fullName>
    </submittedName>
</protein>
<proteinExistence type="predicted"/>
<organism evidence="1 2">
    <name type="scientific">Cochliobolus sativus</name>
    <name type="common">Common root rot and spot blotch fungus</name>
    <name type="synonym">Bipolaris sorokiniana</name>
    <dbReference type="NCBI Taxonomy" id="45130"/>
    <lineage>
        <taxon>Eukaryota</taxon>
        <taxon>Fungi</taxon>
        <taxon>Dikarya</taxon>
        <taxon>Ascomycota</taxon>
        <taxon>Pezizomycotina</taxon>
        <taxon>Dothideomycetes</taxon>
        <taxon>Pleosporomycetidae</taxon>
        <taxon>Pleosporales</taxon>
        <taxon>Pleosporineae</taxon>
        <taxon>Pleosporaceae</taxon>
        <taxon>Bipolaris</taxon>
    </lineage>
</organism>